<sequence length="163" mass="17393">MTRLPSVFRTLVILLSVALVTAVVPAGAAFAGQAKAAIPGNHRLALQISDQDPQKMNTVLNVAANVSRLYAERGEEVEIRIVAFNAGLHMLREDTAPEGVKKRVQGFAKSMPNVRFAACNNTIQGMAKKEGKTPPLVGNAEIVPAGVVTLIELDEAGWTIVRP</sequence>
<organism evidence="2 3">
    <name type="scientific">Thalassobaculum fulvum</name>
    <dbReference type="NCBI Taxonomy" id="1633335"/>
    <lineage>
        <taxon>Bacteria</taxon>
        <taxon>Pseudomonadati</taxon>
        <taxon>Pseudomonadota</taxon>
        <taxon>Alphaproteobacteria</taxon>
        <taxon>Rhodospirillales</taxon>
        <taxon>Thalassobaculaceae</taxon>
        <taxon>Thalassobaculum</taxon>
    </lineage>
</organism>
<accession>A0A918XU59</accession>
<evidence type="ECO:0008006" key="4">
    <source>
        <dbReference type="Google" id="ProtNLM"/>
    </source>
</evidence>
<keyword evidence="3" id="KW-1185">Reference proteome</keyword>
<comment type="caution">
    <text evidence="2">The sequence shown here is derived from an EMBL/GenBank/DDBJ whole genome shotgun (WGS) entry which is preliminary data.</text>
</comment>
<dbReference type="Gene3D" id="3.40.1260.10">
    <property type="entry name" value="DsrEFH-like"/>
    <property type="match status" value="1"/>
</dbReference>
<reference evidence="2" key="2">
    <citation type="submission" date="2020-09" db="EMBL/GenBank/DDBJ databases">
        <authorList>
            <person name="Sun Q."/>
            <person name="Kim S."/>
        </authorList>
    </citation>
    <scope>NUCLEOTIDE SEQUENCE</scope>
    <source>
        <strain evidence="2">KCTC 42651</strain>
    </source>
</reference>
<evidence type="ECO:0000313" key="2">
    <source>
        <dbReference type="EMBL" id="GHD56495.1"/>
    </source>
</evidence>
<dbReference type="PANTHER" id="PTHR37691:SF1">
    <property type="entry name" value="BLR3518 PROTEIN"/>
    <property type="match status" value="1"/>
</dbReference>
<dbReference type="EMBL" id="BMZS01000009">
    <property type="protein sequence ID" value="GHD56495.1"/>
    <property type="molecule type" value="Genomic_DNA"/>
</dbReference>
<dbReference type="SUPFAM" id="SSF75169">
    <property type="entry name" value="DsrEFH-like"/>
    <property type="match status" value="1"/>
</dbReference>
<evidence type="ECO:0000256" key="1">
    <source>
        <dbReference type="SAM" id="SignalP"/>
    </source>
</evidence>
<name>A0A918XU59_9PROT</name>
<gene>
    <name evidence="2" type="ORF">GCM10017083_36560</name>
</gene>
<protein>
    <recommendedName>
        <fullName evidence="4">DsrE/DsrF-like family protein</fullName>
    </recommendedName>
</protein>
<proteinExistence type="predicted"/>
<evidence type="ECO:0000313" key="3">
    <source>
        <dbReference type="Proteomes" id="UP000630353"/>
    </source>
</evidence>
<keyword evidence="1" id="KW-0732">Signal</keyword>
<dbReference type="Proteomes" id="UP000630353">
    <property type="component" value="Unassembled WGS sequence"/>
</dbReference>
<feature type="chain" id="PRO_5037963475" description="DsrE/DsrF-like family protein" evidence="1">
    <location>
        <begin position="29"/>
        <end position="163"/>
    </location>
</feature>
<dbReference type="PANTHER" id="PTHR37691">
    <property type="entry name" value="BLR3518 PROTEIN"/>
    <property type="match status" value="1"/>
</dbReference>
<dbReference type="RefSeq" id="WP_229837371.1">
    <property type="nucleotide sequence ID" value="NZ_BMZS01000009.1"/>
</dbReference>
<feature type="signal peptide" evidence="1">
    <location>
        <begin position="1"/>
        <end position="28"/>
    </location>
</feature>
<reference evidence="2" key="1">
    <citation type="journal article" date="2014" name="Int. J. Syst. Evol. Microbiol.">
        <title>Complete genome sequence of Corynebacterium casei LMG S-19264T (=DSM 44701T), isolated from a smear-ripened cheese.</title>
        <authorList>
            <consortium name="US DOE Joint Genome Institute (JGI-PGF)"/>
            <person name="Walter F."/>
            <person name="Albersmeier A."/>
            <person name="Kalinowski J."/>
            <person name="Ruckert C."/>
        </authorList>
    </citation>
    <scope>NUCLEOTIDE SEQUENCE</scope>
    <source>
        <strain evidence="2">KCTC 42651</strain>
    </source>
</reference>
<dbReference type="InterPro" id="IPR027396">
    <property type="entry name" value="DsrEFH-like"/>
</dbReference>
<dbReference type="AlphaFoldDB" id="A0A918XU59"/>